<dbReference type="InterPro" id="IPR000847">
    <property type="entry name" value="LysR_HTH_N"/>
</dbReference>
<protein>
    <submittedName>
        <fullName evidence="2">LysR family transcriptional regulator</fullName>
    </submittedName>
</protein>
<dbReference type="GO" id="GO:0003700">
    <property type="term" value="F:DNA-binding transcription factor activity"/>
    <property type="evidence" value="ECO:0007669"/>
    <property type="project" value="InterPro"/>
</dbReference>
<reference evidence="2 3" key="1">
    <citation type="submission" date="2019-05" db="EMBL/GenBank/DDBJ databases">
        <authorList>
            <person name="Zhou X."/>
        </authorList>
    </citation>
    <scope>NUCLEOTIDE SEQUENCE [LARGE SCALE GENOMIC DNA]</scope>
    <source>
        <strain evidence="2 3">DSM 432</strain>
    </source>
</reference>
<accession>A0A6C1KKH8</accession>
<dbReference type="EMBL" id="VAUP01000004">
    <property type="protein sequence ID" value="TLX44750.1"/>
    <property type="molecule type" value="Genomic_DNA"/>
</dbReference>
<dbReference type="OrthoDB" id="8479357at2"/>
<sequence>MAIADQGSLSSAVGVLNVARAALSSAISFAPWRRVGTQLLHRSAQGVKPTEAG</sequence>
<evidence type="ECO:0000313" key="3">
    <source>
        <dbReference type="Proteomes" id="UP000305131"/>
    </source>
</evidence>
<organism evidence="2 3">
    <name type="scientific">Xanthobacter autotrophicus</name>
    <dbReference type="NCBI Taxonomy" id="280"/>
    <lineage>
        <taxon>Bacteria</taxon>
        <taxon>Pseudomonadati</taxon>
        <taxon>Pseudomonadota</taxon>
        <taxon>Alphaproteobacteria</taxon>
        <taxon>Hyphomicrobiales</taxon>
        <taxon>Xanthobacteraceae</taxon>
        <taxon>Xanthobacter</taxon>
    </lineage>
</organism>
<comment type="caution">
    <text evidence="2">The sequence shown here is derived from an EMBL/GenBank/DDBJ whole genome shotgun (WGS) entry which is preliminary data.</text>
</comment>
<gene>
    <name evidence="2" type="ORF">FBQ73_01475</name>
</gene>
<proteinExistence type="predicted"/>
<dbReference type="InterPro" id="IPR036388">
    <property type="entry name" value="WH-like_DNA-bd_sf"/>
</dbReference>
<evidence type="ECO:0000259" key="1">
    <source>
        <dbReference type="Pfam" id="PF00126"/>
    </source>
</evidence>
<feature type="domain" description="HTH lysR-type" evidence="1">
    <location>
        <begin position="2"/>
        <end position="53"/>
    </location>
</feature>
<dbReference type="Proteomes" id="UP000305131">
    <property type="component" value="Unassembled WGS sequence"/>
</dbReference>
<dbReference type="Pfam" id="PF00126">
    <property type="entry name" value="HTH_1"/>
    <property type="match status" value="1"/>
</dbReference>
<dbReference type="Gene3D" id="1.10.10.10">
    <property type="entry name" value="Winged helix-like DNA-binding domain superfamily/Winged helix DNA-binding domain"/>
    <property type="match status" value="1"/>
</dbReference>
<dbReference type="AlphaFoldDB" id="A0A6C1KKH8"/>
<name>A0A6C1KKH8_XANAU</name>
<evidence type="ECO:0000313" key="2">
    <source>
        <dbReference type="EMBL" id="TLX44750.1"/>
    </source>
</evidence>